<dbReference type="OrthoDB" id="9760715at2"/>
<name>A0A1H3LBN0_9MICO</name>
<dbReference type="SUPFAM" id="SSF52540">
    <property type="entry name" value="P-loop containing nucleoside triphosphate hydrolases"/>
    <property type="match status" value="2"/>
</dbReference>
<dbReference type="RefSeq" id="WP_092549354.1">
    <property type="nucleotide sequence ID" value="NZ_FNPZ01000001.1"/>
</dbReference>
<feature type="compositionally biased region" description="Low complexity" evidence="2">
    <location>
        <begin position="206"/>
        <end position="224"/>
    </location>
</feature>
<reference evidence="5 6" key="1">
    <citation type="submission" date="2016-10" db="EMBL/GenBank/DDBJ databases">
        <authorList>
            <person name="de Groot N.N."/>
        </authorList>
    </citation>
    <scope>NUCLEOTIDE SEQUENCE [LARGE SCALE GENOMIC DNA]</scope>
    <source>
        <strain evidence="5 6">CGMCC 4.3491</strain>
    </source>
</reference>
<dbReference type="InterPro" id="IPR027417">
    <property type="entry name" value="P-loop_NTPase"/>
</dbReference>
<dbReference type="Gene3D" id="3.40.50.10810">
    <property type="entry name" value="Tandem AAA-ATPase domain"/>
    <property type="match status" value="1"/>
</dbReference>
<sequence length="1000" mass="110274">MPDASPASRGSSWQSVVGALTSADPRENEPTTPMGLQFEVRELSPRTHDRWRGPTAKTATDAEADPTTRPPRRLGVRPVIRAASGSYVKANVTWGSFAHQLNRLNLDPEHHRWFAQFAALHRATREGLTPPETDWLNLDDFASPLLWQLLAEGERRGIELLTSAKGGSVRVLGRASVGLDARLRPGGALQLTPTVAFGTGAGEGAGPAADAPAPTDWPATDTGPIGDHGVYGYARLGERPEIVLAPTAAPLTPGEQGLLGQPTLRIPSAETAQFFDEYYPSLQQGVTITSPDGSLELPEVPPPVLVLTARFRSGDVLQLDWDWVGQRDPAAEKRILATTAVELDAVLVRFPPRIDPLSPSLTLRGVEAAAFAERALPMLDALDGVRVDVIGPRPSYRELDGHPDVTITMVESLKRDWFDLGIVVNMNGYRIPFGPLFKALAKGQKKLLMVNKTYLRLDHPAFDRLRELLEEAGTLDEWETGVRLSKHQVSLWSDFDDLADESIEAESWRAAVAGLRDVESVEPTPLPAGVNGVLRPYQKAGFDWLAFLWRHRLGGVLADDMGLGKTLQTLALIAHARESAATAEPDVASRPFLVVAPTSVVSNWADESARFTPGLTVRPVTATQAKSPTSLSEVARGADVVVTSYTLFRLDFEAYQSLGWAGLVLDEAQFVKNHASKLHARARELDVDFTLAITGTPLENNLMELWSLFDLVAPGLFPSHVRFAEHYQRPIERGIDPRLLTRLRRRIRPFLLRRTKEAVAPELPEKQEQVLHVELAPAHRHLYDTVLQRERQKLFGLIEDLDRNRFIVFRSLTLLRMLSLDATLIDEAHASVPSSKLEVLVENLGEVVAEGHRSLVFSQFTSYLTKVAVRLDAEGIAYEYLDGSTRRRAEVISRFREGDAPVFLISLKAGGFGLTLTEADYVYLLDPWWNPASETQAIDRTHRIGQTHPVNVYRLVASGTIEEKVMALKEHKAKLFDAVLDDDALFSQALTADDIRGLLA</sequence>
<evidence type="ECO:0000259" key="4">
    <source>
        <dbReference type="PROSITE" id="PS51194"/>
    </source>
</evidence>
<keyword evidence="5" id="KW-0347">Helicase</keyword>
<proteinExistence type="predicted"/>
<dbReference type="GO" id="GO:0016787">
    <property type="term" value="F:hydrolase activity"/>
    <property type="evidence" value="ECO:0007669"/>
    <property type="project" value="UniProtKB-KW"/>
</dbReference>
<keyword evidence="5" id="KW-0067">ATP-binding</keyword>
<evidence type="ECO:0000259" key="3">
    <source>
        <dbReference type="PROSITE" id="PS51192"/>
    </source>
</evidence>
<evidence type="ECO:0000256" key="1">
    <source>
        <dbReference type="ARBA" id="ARBA00022801"/>
    </source>
</evidence>
<dbReference type="InterPro" id="IPR014001">
    <property type="entry name" value="Helicase_ATP-bd"/>
</dbReference>
<dbReference type="Gene3D" id="3.40.50.300">
    <property type="entry name" value="P-loop containing nucleotide triphosphate hydrolases"/>
    <property type="match status" value="1"/>
</dbReference>
<dbReference type="InterPro" id="IPR000330">
    <property type="entry name" value="SNF2_N"/>
</dbReference>
<keyword evidence="1" id="KW-0378">Hydrolase</keyword>
<dbReference type="Pfam" id="PF00271">
    <property type="entry name" value="Helicase_C"/>
    <property type="match status" value="1"/>
</dbReference>
<dbReference type="GO" id="GO:0005524">
    <property type="term" value="F:ATP binding"/>
    <property type="evidence" value="ECO:0007669"/>
    <property type="project" value="InterPro"/>
</dbReference>
<gene>
    <name evidence="5" type="ORF">SAMN05216554_0912</name>
</gene>
<evidence type="ECO:0000313" key="6">
    <source>
        <dbReference type="Proteomes" id="UP000198891"/>
    </source>
</evidence>
<dbReference type="CDD" id="cd18793">
    <property type="entry name" value="SF2_C_SNF"/>
    <property type="match status" value="1"/>
</dbReference>
<dbReference type="STRING" id="381665.SAMN05216554_0912"/>
<dbReference type="InterPro" id="IPR038718">
    <property type="entry name" value="SNF2-like_sf"/>
</dbReference>
<dbReference type="SMART" id="SM00487">
    <property type="entry name" value="DEXDc"/>
    <property type="match status" value="1"/>
</dbReference>
<protein>
    <submittedName>
        <fullName evidence="5">Superfamily II DNA or RNA helicase, SNF2 family</fullName>
    </submittedName>
</protein>
<feature type="domain" description="Helicase C-terminal" evidence="4">
    <location>
        <begin position="840"/>
        <end position="991"/>
    </location>
</feature>
<evidence type="ECO:0000313" key="5">
    <source>
        <dbReference type="EMBL" id="SDY61812.1"/>
    </source>
</evidence>
<evidence type="ECO:0000256" key="2">
    <source>
        <dbReference type="SAM" id="MobiDB-lite"/>
    </source>
</evidence>
<dbReference type="AlphaFoldDB" id="A0A1H3LBN0"/>
<dbReference type="Proteomes" id="UP000198891">
    <property type="component" value="Unassembled WGS sequence"/>
</dbReference>
<dbReference type="InterPro" id="IPR001650">
    <property type="entry name" value="Helicase_C-like"/>
</dbReference>
<dbReference type="InterPro" id="IPR049730">
    <property type="entry name" value="SNF2/RAD54-like_C"/>
</dbReference>
<dbReference type="PROSITE" id="PS51194">
    <property type="entry name" value="HELICASE_CTER"/>
    <property type="match status" value="1"/>
</dbReference>
<keyword evidence="5" id="KW-0547">Nucleotide-binding</keyword>
<feature type="region of interest" description="Disordered" evidence="2">
    <location>
        <begin position="201"/>
        <end position="224"/>
    </location>
</feature>
<dbReference type="PANTHER" id="PTHR10799">
    <property type="entry name" value="SNF2/RAD54 HELICASE FAMILY"/>
    <property type="match status" value="1"/>
</dbReference>
<accession>A0A1H3LBN0</accession>
<feature type="compositionally biased region" description="Basic and acidic residues" evidence="2">
    <location>
        <begin position="39"/>
        <end position="52"/>
    </location>
</feature>
<feature type="domain" description="Helicase ATP-binding" evidence="3">
    <location>
        <begin position="546"/>
        <end position="715"/>
    </location>
</feature>
<feature type="region of interest" description="Disordered" evidence="2">
    <location>
        <begin position="1"/>
        <end position="73"/>
    </location>
</feature>
<dbReference type="SMART" id="SM00490">
    <property type="entry name" value="HELICc"/>
    <property type="match status" value="1"/>
</dbReference>
<keyword evidence="6" id="KW-1185">Reference proteome</keyword>
<organism evidence="5 6">
    <name type="scientific">Herbiconiux ginsengi</name>
    <dbReference type="NCBI Taxonomy" id="381665"/>
    <lineage>
        <taxon>Bacteria</taxon>
        <taxon>Bacillati</taxon>
        <taxon>Actinomycetota</taxon>
        <taxon>Actinomycetes</taxon>
        <taxon>Micrococcales</taxon>
        <taxon>Microbacteriaceae</taxon>
        <taxon>Herbiconiux</taxon>
    </lineage>
</organism>
<dbReference type="PROSITE" id="PS51192">
    <property type="entry name" value="HELICASE_ATP_BIND_1"/>
    <property type="match status" value="1"/>
</dbReference>
<dbReference type="EMBL" id="FNPZ01000001">
    <property type="protein sequence ID" value="SDY61812.1"/>
    <property type="molecule type" value="Genomic_DNA"/>
</dbReference>
<dbReference type="Pfam" id="PF00176">
    <property type="entry name" value="SNF2-rel_dom"/>
    <property type="match status" value="1"/>
</dbReference>
<dbReference type="GO" id="GO:0004386">
    <property type="term" value="F:helicase activity"/>
    <property type="evidence" value="ECO:0007669"/>
    <property type="project" value="UniProtKB-KW"/>
</dbReference>